<evidence type="ECO:0000256" key="1">
    <source>
        <dbReference type="ARBA" id="ARBA00000085"/>
    </source>
</evidence>
<proteinExistence type="predicted"/>
<evidence type="ECO:0000259" key="8">
    <source>
        <dbReference type="PROSITE" id="PS50109"/>
    </source>
</evidence>
<comment type="caution">
    <text evidence="9">The sequence shown here is derived from an EMBL/GenBank/DDBJ whole genome shotgun (WGS) entry which is preliminary data.</text>
</comment>
<comment type="catalytic activity">
    <reaction evidence="1">
        <text>ATP + protein L-histidine = ADP + protein N-phospho-L-histidine.</text>
        <dbReference type="EC" id="2.7.13.3"/>
    </reaction>
</comment>
<dbReference type="FunFam" id="3.30.565.10:FF:000006">
    <property type="entry name" value="Sensor histidine kinase WalK"/>
    <property type="match status" value="1"/>
</dbReference>
<dbReference type="InterPro" id="IPR011047">
    <property type="entry name" value="Quinoprotein_ADH-like_sf"/>
</dbReference>
<dbReference type="FunFam" id="2.60.40.10:FF:000791">
    <property type="entry name" value="Two-component system sensor histidine kinase/response regulator"/>
    <property type="match status" value="1"/>
</dbReference>
<dbReference type="InterPro" id="IPR005467">
    <property type="entry name" value="His_kinase_dom"/>
</dbReference>
<keyword evidence="4" id="KW-0808">Transferase</keyword>
<dbReference type="PANTHER" id="PTHR43547">
    <property type="entry name" value="TWO-COMPONENT HISTIDINE KINASE"/>
    <property type="match status" value="1"/>
</dbReference>
<dbReference type="PROSITE" id="PS50109">
    <property type="entry name" value="HIS_KIN"/>
    <property type="match status" value="1"/>
</dbReference>
<accession>A0AAE3QN52</accession>
<dbReference type="InterPro" id="IPR011110">
    <property type="entry name" value="Reg_prop"/>
</dbReference>
<dbReference type="Pfam" id="PF00512">
    <property type="entry name" value="HisKA"/>
    <property type="match status" value="1"/>
</dbReference>
<name>A0AAE3QN52_9BACT</name>
<dbReference type="Pfam" id="PF02518">
    <property type="entry name" value="HATPase_c"/>
    <property type="match status" value="1"/>
</dbReference>
<dbReference type="PANTHER" id="PTHR43547:SF2">
    <property type="entry name" value="HYBRID SIGNAL TRANSDUCTION HISTIDINE KINASE C"/>
    <property type="match status" value="1"/>
</dbReference>
<dbReference type="AlphaFoldDB" id="A0AAE3QN52"/>
<feature type="domain" description="Histidine kinase" evidence="8">
    <location>
        <begin position="919"/>
        <end position="1131"/>
    </location>
</feature>
<protein>
    <recommendedName>
        <fullName evidence="2">histidine kinase</fullName>
        <ecNumber evidence="2">2.7.13.3</ecNumber>
    </recommendedName>
</protein>
<reference evidence="9" key="1">
    <citation type="submission" date="2023-05" db="EMBL/GenBank/DDBJ databases">
        <authorList>
            <person name="Zhang X."/>
        </authorList>
    </citation>
    <scope>NUCLEOTIDE SEQUENCE</scope>
    <source>
        <strain evidence="9">YF14B1</strain>
    </source>
</reference>
<dbReference type="SMART" id="SM00388">
    <property type="entry name" value="HisKA"/>
    <property type="match status" value="1"/>
</dbReference>
<dbReference type="InterPro" id="IPR036097">
    <property type="entry name" value="HisK_dim/P_sf"/>
</dbReference>
<dbReference type="SUPFAM" id="SSF50998">
    <property type="entry name" value="Quinoprotein alcohol dehydrogenase-like"/>
    <property type="match status" value="1"/>
</dbReference>
<evidence type="ECO:0000256" key="3">
    <source>
        <dbReference type="ARBA" id="ARBA00022553"/>
    </source>
</evidence>
<dbReference type="Gene3D" id="2.60.40.10">
    <property type="entry name" value="Immunoglobulins"/>
    <property type="match status" value="1"/>
</dbReference>
<evidence type="ECO:0000256" key="7">
    <source>
        <dbReference type="SAM" id="Phobius"/>
    </source>
</evidence>
<dbReference type="CDD" id="cd00082">
    <property type="entry name" value="HisKA"/>
    <property type="match status" value="1"/>
</dbReference>
<gene>
    <name evidence="9" type="ORF">QNI16_18120</name>
</gene>
<evidence type="ECO:0000256" key="6">
    <source>
        <dbReference type="SAM" id="Coils"/>
    </source>
</evidence>
<dbReference type="SMART" id="SM00387">
    <property type="entry name" value="HATPase_c"/>
    <property type="match status" value="1"/>
</dbReference>
<dbReference type="Gene3D" id="2.130.10.10">
    <property type="entry name" value="YVTN repeat-like/Quinoprotein amine dehydrogenase"/>
    <property type="match status" value="3"/>
</dbReference>
<dbReference type="PRINTS" id="PR00344">
    <property type="entry name" value="BCTRLSENSOR"/>
</dbReference>
<evidence type="ECO:0000256" key="4">
    <source>
        <dbReference type="ARBA" id="ARBA00022679"/>
    </source>
</evidence>
<feature type="transmembrane region" description="Helical" evidence="7">
    <location>
        <begin position="7"/>
        <end position="26"/>
    </location>
</feature>
<dbReference type="Proteomes" id="UP001241110">
    <property type="component" value="Unassembled WGS sequence"/>
</dbReference>
<keyword evidence="7" id="KW-1133">Transmembrane helix</keyword>
<keyword evidence="5" id="KW-0418">Kinase</keyword>
<dbReference type="SUPFAM" id="SSF55874">
    <property type="entry name" value="ATPase domain of HSP90 chaperone/DNA topoisomerase II/histidine kinase"/>
    <property type="match status" value="1"/>
</dbReference>
<evidence type="ECO:0000256" key="2">
    <source>
        <dbReference type="ARBA" id="ARBA00012438"/>
    </source>
</evidence>
<keyword evidence="7" id="KW-0472">Membrane</keyword>
<dbReference type="EMBL" id="JASJOS010000007">
    <property type="protein sequence ID" value="MDJ1482427.1"/>
    <property type="molecule type" value="Genomic_DNA"/>
</dbReference>
<feature type="transmembrane region" description="Helical" evidence="7">
    <location>
        <begin position="810"/>
        <end position="830"/>
    </location>
</feature>
<dbReference type="CDD" id="cd00075">
    <property type="entry name" value="HATPase"/>
    <property type="match status" value="1"/>
</dbReference>
<evidence type="ECO:0000313" key="9">
    <source>
        <dbReference type="EMBL" id="MDJ1482427.1"/>
    </source>
</evidence>
<dbReference type="InterPro" id="IPR013783">
    <property type="entry name" value="Ig-like_fold"/>
</dbReference>
<dbReference type="SUPFAM" id="SSF47384">
    <property type="entry name" value="Homodimeric domain of signal transducing histidine kinase"/>
    <property type="match status" value="1"/>
</dbReference>
<dbReference type="RefSeq" id="WP_313981537.1">
    <property type="nucleotide sequence ID" value="NZ_JASJOS010000007.1"/>
</dbReference>
<dbReference type="Gene3D" id="3.30.565.10">
    <property type="entry name" value="Histidine kinase-like ATPase, C-terminal domain"/>
    <property type="match status" value="1"/>
</dbReference>
<sequence>MNCNYIFIRVNLLSILLIIVFIGIGFPQSELSFKRYTVKEGLSHNYIREILQDQDGFIWIATEDGLNKFNGYTFHTYRQSTGNSVVPINHAIMALSEDKNGDIWIGTWGGGVYIYNKRLDNFTRLAHENTNHTISSNFIYELYNDSRGIMWIGTGEKGLDKVDITNFKVTNYSYNPNDKQSISHNRAISIAEDQEGNLWVGTLGGGLNCLNIKTGKFKKFNHSEKDSRSLSDNNAYCVYNDHKNRLWVGTWDKGLNLLDKTTGKFTHFQYKEGNNTSICNDQVWTITETKDKVLCVGTDNGLSLYNEKDGRFYNYQNDPFDIRSLSSNSIKSLYTDREGRLWIGTYNSGLNMYDKYLVQMGHYYKKITANTITHNDISSFLEDDEGNILIGSDGGGLTIFDRKMNNAMHYQYKVKKKNGIGGNKLKTILQDKKGRIWIGFWGSGLDYFDKKRKEFTHFRKAIQQDGKHLNSDNITCMAEDKDGILWLGTFGGGINTFDPESHTFTYYVPDVQDTTSVSDILIWAVLVDTHNNIWIGTSNGRLNLFDPEKKRFIKVPLITSQETSHAIFDLLEDSKGRLWIGTGGGGIKVLDRNRHIIGTFTKANGLPSNNINAIEEDNQGNIWVSTNQGIARISPQTKKIKVFDSNDGLQGLQFNRRASLKLASGKLLFGGNNGFNFFNPSDLLIPSAKYPVVFVDFQIFNKPVTIGSSSPLKQQISESDRIVLSYQQSVFSIEYAALNYTTPEKVQYKYRLKGFVDETWQNVGDVRKVTYTNLDPGKYTFEVTTLQDDGSNGNIRSLVIVVVPPWWKTWWARVIMLLGIFSMFITIYYLRLKNIQRANLLLEKEVKTRTEDLQLANRALVEKNQLIQEQKEEIEAQAEELIESNNEIRSINLRLEEHVDIRTADLKKTNQELDNFVYRVSHDIRAPLSSLLGLIGLMQEETNLDQLSSYLEMAQRSIHKLDGFVKDILDYSRNSRTTLDRKQIDFSVLVDNIWKELEYMENASRLDIIKEYELYKPFWSDENRLRVVFRNLFSNAIKYQKIREPHPFLKIKVTTNENDAVITIEDNGIGIEKGHLDKVFGMFYRGSAQSTGSGIGLYIVKETIEKLNGSIQLHSEYGKGTSFTIRLPGIENN</sequence>
<dbReference type="InterPro" id="IPR003594">
    <property type="entry name" value="HATPase_dom"/>
</dbReference>
<dbReference type="GO" id="GO:0000155">
    <property type="term" value="F:phosphorelay sensor kinase activity"/>
    <property type="evidence" value="ECO:0007669"/>
    <property type="project" value="InterPro"/>
</dbReference>
<keyword evidence="3" id="KW-0597">Phosphoprotein</keyword>
<dbReference type="Gene3D" id="1.10.287.130">
    <property type="match status" value="1"/>
</dbReference>
<dbReference type="Pfam" id="PF07495">
    <property type="entry name" value="Y_Y_Y"/>
    <property type="match status" value="1"/>
</dbReference>
<dbReference type="InterPro" id="IPR036890">
    <property type="entry name" value="HATPase_C_sf"/>
</dbReference>
<keyword evidence="6" id="KW-0175">Coiled coil</keyword>
<evidence type="ECO:0000256" key="5">
    <source>
        <dbReference type="ARBA" id="ARBA00022777"/>
    </source>
</evidence>
<evidence type="ECO:0000313" key="10">
    <source>
        <dbReference type="Proteomes" id="UP001241110"/>
    </source>
</evidence>
<dbReference type="InterPro" id="IPR003661">
    <property type="entry name" value="HisK_dim/P_dom"/>
</dbReference>
<dbReference type="Pfam" id="PF07494">
    <property type="entry name" value="Reg_prop"/>
    <property type="match status" value="9"/>
</dbReference>
<feature type="coiled-coil region" evidence="6">
    <location>
        <begin position="853"/>
        <end position="891"/>
    </location>
</feature>
<dbReference type="InterPro" id="IPR015943">
    <property type="entry name" value="WD40/YVTN_repeat-like_dom_sf"/>
</dbReference>
<organism evidence="9 10">
    <name type="scientific">Xanthocytophaga flava</name>
    <dbReference type="NCBI Taxonomy" id="3048013"/>
    <lineage>
        <taxon>Bacteria</taxon>
        <taxon>Pseudomonadati</taxon>
        <taxon>Bacteroidota</taxon>
        <taxon>Cytophagia</taxon>
        <taxon>Cytophagales</taxon>
        <taxon>Rhodocytophagaceae</taxon>
        <taxon>Xanthocytophaga</taxon>
    </lineage>
</organism>
<dbReference type="InterPro" id="IPR004358">
    <property type="entry name" value="Sig_transdc_His_kin-like_C"/>
</dbReference>
<dbReference type="InterPro" id="IPR011123">
    <property type="entry name" value="Y_Y_Y"/>
</dbReference>
<keyword evidence="7" id="KW-0812">Transmembrane</keyword>
<dbReference type="EC" id="2.7.13.3" evidence="2"/>